<dbReference type="EMBL" id="CAJOBB010028495">
    <property type="protein sequence ID" value="CAF4430303.1"/>
    <property type="molecule type" value="Genomic_DNA"/>
</dbReference>
<dbReference type="AlphaFoldDB" id="A0A820QYV5"/>
<protein>
    <submittedName>
        <fullName evidence="1">Uncharacterized protein</fullName>
    </submittedName>
</protein>
<accession>A0A820QYV5</accession>
<gene>
    <name evidence="1" type="ORF">KXQ929_LOCUS52744</name>
</gene>
<proteinExistence type="predicted"/>
<dbReference type="Proteomes" id="UP000663868">
    <property type="component" value="Unassembled WGS sequence"/>
</dbReference>
<name>A0A820QYV5_9BILA</name>
<evidence type="ECO:0000313" key="2">
    <source>
        <dbReference type="Proteomes" id="UP000663868"/>
    </source>
</evidence>
<reference evidence="1" key="1">
    <citation type="submission" date="2021-02" db="EMBL/GenBank/DDBJ databases">
        <authorList>
            <person name="Nowell W R."/>
        </authorList>
    </citation>
    <scope>NUCLEOTIDE SEQUENCE</scope>
</reference>
<organism evidence="1 2">
    <name type="scientific">Adineta steineri</name>
    <dbReference type="NCBI Taxonomy" id="433720"/>
    <lineage>
        <taxon>Eukaryota</taxon>
        <taxon>Metazoa</taxon>
        <taxon>Spiralia</taxon>
        <taxon>Gnathifera</taxon>
        <taxon>Rotifera</taxon>
        <taxon>Eurotatoria</taxon>
        <taxon>Bdelloidea</taxon>
        <taxon>Adinetida</taxon>
        <taxon>Adinetidae</taxon>
        <taxon>Adineta</taxon>
    </lineage>
</organism>
<evidence type="ECO:0000313" key="1">
    <source>
        <dbReference type="EMBL" id="CAF4430303.1"/>
    </source>
</evidence>
<sequence>MDLKLPSLTPDWLNIAVGLILSAGITTSIHRSNQLLSLSEASPLIDAILTFIDEWFQSSNNNNNVRSTTINVSSTLDEF</sequence>
<feature type="non-terminal residue" evidence="1">
    <location>
        <position position="79"/>
    </location>
</feature>
<comment type="caution">
    <text evidence="1">The sequence shown here is derived from an EMBL/GenBank/DDBJ whole genome shotgun (WGS) entry which is preliminary data.</text>
</comment>